<evidence type="ECO:0000256" key="4">
    <source>
        <dbReference type="ARBA" id="ARBA00022840"/>
    </source>
</evidence>
<keyword evidence="1" id="KW-0813">Transport</keyword>
<dbReference type="PANTHER" id="PTHR43790">
    <property type="entry name" value="CARBOHYDRATE TRANSPORT ATP-BINDING PROTEIN MG119-RELATED"/>
    <property type="match status" value="1"/>
</dbReference>
<dbReference type="PROSITE" id="PS00211">
    <property type="entry name" value="ABC_TRANSPORTER_1"/>
    <property type="match status" value="1"/>
</dbReference>
<dbReference type="PANTHER" id="PTHR43790:SF9">
    <property type="entry name" value="GALACTOFURANOSE TRANSPORTER ATP-BINDING PROTEIN YTFR"/>
    <property type="match status" value="1"/>
</dbReference>
<evidence type="ECO:0000256" key="1">
    <source>
        <dbReference type="ARBA" id="ARBA00022448"/>
    </source>
</evidence>
<feature type="domain" description="ABC transporter" evidence="5">
    <location>
        <begin position="19"/>
        <end position="255"/>
    </location>
</feature>
<dbReference type="Pfam" id="PF00005">
    <property type="entry name" value="ABC_tran"/>
    <property type="match status" value="2"/>
</dbReference>
<keyword evidence="3" id="KW-0547">Nucleotide-binding</keyword>
<dbReference type="PROSITE" id="PS50893">
    <property type="entry name" value="ABC_TRANSPORTER_2"/>
    <property type="match status" value="2"/>
</dbReference>
<keyword evidence="4 6" id="KW-0067">ATP-binding</keyword>
<dbReference type="SMART" id="SM00382">
    <property type="entry name" value="AAA"/>
    <property type="match status" value="2"/>
</dbReference>
<dbReference type="SUPFAM" id="SSF52540">
    <property type="entry name" value="P-loop containing nucleoside triphosphate hydrolases"/>
    <property type="match status" value="2"/>
</dbReference>
<evidence type="ECO:0000256" key="3">
    <source>
        <dbReference type="ARBA" id="ARBA00022741"/>
    </source>
</evidence>
<proteinExistence type="predicted"/>
<dbReference type="InterPro" id="IPR003439">
    <property type="entry name" value="ABC_transporter-like_ATP-bd"/>
</dbReference>
<dbReference type="Proteomes" id="UP001241072">
    <property type="component" value="Unassembled WGS sequence"/>
</dbReference>
<keyword evidence="7" id="KW-1185">Reference proteome</keyword>
<dbReference type="RefSeq" id="WP_305004076.1">
    <property type="nucleotide sequence ID" value="NZ_JAUQUB010000007.1"/>
</dbReference>
<comment type="caution">
    <text evidence="6">The sequence shown here is derived from an EMBL/GenBank/DDBJ whole genome shotgun (WGS) entry which is preliminary data.</text>
</comment>
<keyword evidence="2" id="KW-0677">Repeat</keyword>
<reference evidence="6 7" key="1">
    <citation type="submission" date="2023-07" db="EMBL/GenBank/DDBJ databases">
        <title>Protaetiibacter sp. nov WY-16 isolated from soil.</title>
        <authorList>
            <person name="Liu B."/>
            <person name="Wan Y."/>
        </authorList>
    </citation>
    <scope>NUCLEOTIDE SEQUENCE [LARGE SCALE GENOMIC DNA]</scope>
    <source>
        <strain evidence="6 7">WY-16</strain>
    </source>
</reference>
<dbReference type="InterPro" id="IPR050107">
    <property type="entry name" value="ABC_carbohydrate_import_ATPase"/>
</dbReference>
<dbReference type="InterPro" id="IPR027417">
    <property type="entry name" value="P-loop_NTPase"/>
</dbReference>
<evidence type="ECO:0000259" key="5">
    <source>
        <dbReference type="PROSITE" id="PS50893"/>
    </source>
</evidence>
<dbReference type="InterPro" id="IPR003593">
    <property type="entry name" value="AAA+_ATPase"/>
</dbReference>
<accession>A0ABT9BRK2</accession>
<protein>
    <submittedName>
        <fullName evidence="6">Sugar ABC transporter ATP-binding protein</fullName>
    </submittedName>
</protein>
<feature type="domain" description="ABC transporter" evidence="5">
    <location>
        <begin position="264"/>
        <end position="506"/>
    </location>
</feature>
<dbReference type="GO" id="GO:0005524">
    <property type="term" value="F:ATP binding"/>
    <property type="evidence" value="ECO:0007669"/>
    <property type="project" value="UniProtKB-KW"/>
</dbReference>
<dbReference type="EMBL" id="JAUQUB010000007">
    <property type="protein sequence ID" value="MDO7883648.1"/>
    <property type="molecule type" value="Genomic_DNA"/>
</dbReference>
<evidence type="ECO:0000313" key="7">
    <source>
        <dbReference type="Proteomes" id="UP001241072"/>
    </source>
</evidence>
<gene>
    <name evidence="6" type="ORF">Q5716_15550</name>
</gene>
<dbReference type="Gene3D" id="3.40.50.300">
    <property type="entry name" value="P-loop containing nucleotide triphosphate hydrolases"/>
    <property type="match status" value="2"/>
</dbReference>
<dbReference type="InterPro" id="IPR017871">
    <property type="entry name" value="ABC_transporter-like_CS"/>
</dbReference>
<organism evidence="6 7">
    <name type="scientific">Antiquaquibacter soli</name>
    <dbReference type="NCBI Taxonomy" id="3064523"/>
    <lineage>
        <taxon>Bacteria</taxon>
        <taxon>Bacillati</taxon>
        <taxon>Actinomycetota</taxon>
        <taxon>Actinomycetes</taxon>
        <taxon>Micrococcales</taxon>
        <taxon>Microbacteriaceae</taxon>
        <taxon>Antiquaquibacter</taxon>
    </lineage>
</organism>
<evidence type="ECO:0000313" key="6">
    <source>
        <dbReference type="EMBL" id="MDO7883648.1"/>
    </source>
</evidence>
<dbReference type="CDD" id="cd03215">
    <property type="entry name" value="ABC_Carb_Monos_II"/>
    <property type="match status" value="1"/>
</dbReference>
<evidence type="ECO:0000256" key="2">
    <source>
        <dbReference type="ARBA" id="ARBA00022737"/>
    </source>
</evidence>
<name>A0ABT9BRK2_9MICO</name>
<dbReference type="CDD" id="cd03216">
    <property type="entry name" value="ABC_Carb_Monos_I"/>
    <property type="match status" value="1"/>
</dbReference>
<sequence length="515" mass="53819">MPRTTSPNGSGAPGATPVLSAHSVVKQFGSTRALDGVDFSLQPGEIVGLVGANGAGKSTLIGILSGSIRTTDGRLEIEGAVVDFADPDEAARAGIATVHQDVDQALVLDLTVAENLVLDAVAAGELGPWVSPRSVRRRAEEVLPGAADLDVPVRSLGTSRKQQLLIARALHRGARVLILDEPTAALSVTEQRELHDRLRSLAAEGTAIIYITHHLAEIAAICDRVVALREGRVAGEFAAPVDPSAVVTAMLGGLATQRPSDSRATTDRVVLALEGVRTAPDAAPFDLAVREGEVLGITGLLGAGKTELLLQVVGAARLQSGRMTLLGHEHAPRHPADAVAAGIGFVPEDRRASAEIGDWDIADTITLPDLRRYRRAGLLSRARETQAARLVIETLRVVASGPRAALRSLSGGNRQKVIVGRWIAAGSRVLVLDEPFRGVDLGARADLAALLRSGVGLASVVASSDPEEILEVADRILVFGDGELVAEIDPRGTDVEGLAQLMVAAASHPHQRTVS</sequence>